<reference evidence="2" key="1">
    <citation type="submission" date="2017-08" db="EMBL/GenBank/DDBJ databases">
        <authorList>
            <person name="Varghese N."/>
            <person name="Submissions S."/>
        </authorList>
    </citation>
    <scope>NUCLEOTIDE SEQUENCE [LARGE SCALE GENOMIC DNA]</scope>
    <source>
        <strain evidence="2">JA234</strain>
    </source>
</reference>
<evidence type="ECO:0000313" key="1">
    <source>
        <dbReference type="EMBL" id="SNX68215.1"/>
    </source>
</evidence>
<gene>
    <name evidence="1" type="ORF">SAMN05878503_10211</name>
</gene>
<dbReference type="AlphaFoldDB" id="A0A285CLD6"/>
<dbReference type="RefSeq" id="WP_097029064.1">
    <property type="nucleotide sequence ID" value="NZ_OAOQ01000002.1"/>
</dbReference>
<accession>A0A285CLD6</accession>
<dbReference type="Proteomes" id="UP000219467">
    <property type="component" value="Unassembled WGS sequence"/>
</dbReference>
<dbReference type="EMBL" id="OAOQ01000002">
    <property type="protein sequence ID" value="SNX68215.1"/>
    <property type="molecule type" value="Genomic_DNA"/>
</dbReference>
<name>A0A285CLD6_9RHOB</name>
<protein>
    <submittedName>
        <fullName evidence="1">Uncharacterized protein</fullName>
    </submittedName>
</protein>
<proteinExistence type="predicted"/>
<evidence type="ECO:0000313" key="2">
    <source>
        <dbReference type="Proteomes" id="UP000219467"/>
    </source>
</evidence>
<keyword evidence="2" id="KW-1185">Reference proteome</keyword>
<dbReference type="OrthoDB" id="7779048at2"/>
<organism evidence="1 2">
    <name type="scientific">Cereibacter ovatus</name>
    <dbReference type="NCBI Taxonomy" id="439529"/>
    <lineage>
        <taxon>Bacteria</taxon>
        <taxon>Pseudomonadati</taxon>
        <taxon>Pseudomonadota</taxon>
        <taxon>Alphaproteobacteria</taxon>
        <taxon>Rhodobacterales</taxon>
        <taxon>Paracoccaceae</taxon>
        <taxon>Cereibacter</taxon>
    </lineage>
</organism>
<sequence length="680" mass="70677">MDMRHQAFADLAPPLHRPRLLDEARIVPLCNRLTALFFDRPAETGRRARLTALLDGRPAPAPCIGTALALQSGGLRHLMLLMLPVAEVVGARIDLVLDGRPEAAAEPDWLQPPLRPLPVLLAGLGPAGRTQILKLMLTTGASLFAGAGGPDLAALGRQLLDLCQVPQVPAQGWTTFGDGAAIVSHRWEGAAPPQGAAMAVLPDRIGRQETETLAEPEAGRLHLHLNGRPPESGEVVIFAPGPVRLMPPPAGDLPQPLALWLQGRSDAARGWALGHVRTAAARSPAAAALLRELRTPDLPIRIDMLSLSAAPGGLLYAFRLEDAERLVRTIRFQAGSRFVEIAPSVGPDGIALDAGFAPLAEATEGEPCQIHLILGSGRQRHLPEMRPQPYRGGIPDGFAEAWAVARSDGPAAALARVRAVLPRQPAAVRIERFGPAGQARLALIAAVGANPDLIPARAALIGAEPAAHRAEVILTVPEGPRAEQARNLAAVAAEVHGTGHHILSHAADATPAEVLRAALALCPGAALLLGPDVLPAMPGWLGSWLDHLLRAEVPVTAGVLLDHDGAVAEAMTTIETGAIRRPFDGLPPDRLPSTGGTAIVSGSCAGLTPAAIARILAMPDGPADLPLVLAALTAGAPVTVRAAAPFIRFGCAPPPDPFTESVLIHGLGLLAPTGTIPETA</sequence>